<dbReference type="InterPro" id="IPR002052">
    <property type="entry name" value="DNA_methylase_N6_adenine_CS"/>
</dbReference>
<evidence type="ECO:0000313" key="1">
    <source>
        <dbReference type="EMBL" id="GGE43467.1"/>
    </source>
</evidence>
<dbReference type="RefSeq" id="WP_132529108.1">
    <property type="nucleotide sequence ID" value="NZ_BMJO01000001.1"/>
</dbReference>
<evidence type="ECO:0000313" key="2">
    <source>
        <dbReference type="EMBL" id="TCO30932.1"/>
    </source>
</evidence>
<protein>
    <submittedName>
        <fullName evidence="2">Uncharacterized protein</fullName>
    </submittedName>
</protein>
<reference evidence="4" key="2">
    <citation type="journal article" date="2019" name="Int. J. Syst. Evol. Microbiol.">
        <title>The Global Catalogue of Microorganisms (GCM) 10K type strain sequencing project: providing services to taxonomists for standard genome sequencing and annotation.</title>
        <authorList>
            <consortium name="The Broad Institute Genomics Platform"/>
            <consortium name="The Broad Institute Genome Sequencing Center for Infectious Disease"/>
            <person name="Wu L."/>
            <person name="Ma J."/>
        </authorList>
    </citation>
    <scope>NUCLEOTIDE SEQUENCE [LARGE SCALE GENOMIC DNA]</scope>
    <source>
        <strain evidence="4">CGMCC 1.15644</strain>
    </source>
</reference>
<sequence length="95" mass="10730">MNTAVHNKLVSISTDEFAGTTFGFMLSNPPYGKSWASEQQYIKDDKDVIDSRFGIKLKSYRDEEEDADAIEEVTADILAFENERDGLIHEILNLA</sequence>
<evidence type="ECO:0000313" key="3">
    <source>
        <dbReference type="Proteomes" id="UP000295684"/>
    </source>
</evidence>
<dbReference type="GO" id="GO:0032259">
    <property type="term" value="P:methylation"/>
    <property type="evidence" value="ECO:0007669"/>
    <property type="project" value="InterPro"/>
</dbReference>
<dbReference type="PROSITE" id="PS00092">
    <property type="entry name" value="N6_MTASE"/>
    <property type="match status" value="1"/>
</dbReference>
<dbReference type="EMBL" id="BMJO01000001">
    <property type="protein sequence ID" value="GGE43467.1"/>
    <property type="molecule type" value="Genomic_DNA"/>
</dbReference>
<reference evidence="1" key="4">
    <citation type="submission" date="2024-05" db="EMBL/GenBank/DDBJ databases">
        <authorList>
            <person name="Sun Q."/>
            <person name="Zhou Y."/>
        </authorList>
    </citation>
    <scope>NUCLEOTIDE SEQUENCE</scope>
    <source>
        <strain evidence="1">CGMCC 1.15644</strain>
    </source>
</reference>
<dbReference type="Proteomes" id="UP000622648">
    <property type="component" value="Unassembled WGS sequence"/>
</dbReference>
<comment type="caution">
    <text evidence="2">The sequence shown here is derived from an EMBL/GenBank/DDBJ whole genome shotgun (WGS) entry which is preliminary data.</text>
</comment>
<organism evidence="2 3">
    <name type="scientific">Pedobacter psychrotolerans</name>
    <dbReference type="NCBI Taxonomy" id="1843235"/>
    <lineage>
        <taxon>Bacteria</taxon>
        <taxon>Pseudomonadati</taxon>
        <taxon>Bacteroidota</taxon>
        <taxon>Sphingobacteriia</taxon>
        <taxon>Sphingobacteriales</taxon>
        <taxon>Sphingobacteriaceae</taxon>
        <taxon>Pedobacter</taxon>
    </lineage>
</organism>
<name>A0A4R2HMQ0_9SPHI</name>
<reference evidence="1" key="1">
    <citation type="journal article" date="2014" name="Int. J. Syst. Evol. Microbiol.">
        <title>Complete genome of a new Firmicutes species belonging to the dominant human colonic microbiota ('Ruminococcus bicirculans') reveals two chromosomes and a selective capacity to utilize plant glucans.</title>
        <authorList>
            <consortium name="NISC Comparative Sequencing Program"/>
            <person name="Wegmann U."/>
            <person name="Louis P."/>
            <person name="Goesmann A."/>
            <person name="Henrissat B."/>
            <person name="Duncan S.H."/>
            <person name="Flint H.J."/>
        </authorList>
    </citation>
    <scope>NUCLEOTIDE SEQUENCE</scope>
    <source>
        <strain evidence="1">CGMCC 1.15644</strain>
    </source>
</reference>
<accession>A0A4R2HMQ0</accession>
<dbReference type="Proteomes" id="UP000295684">
    <property type="component" value="Unassembled WGS sequence"/>
</dbReference>
<dbReference type="EMBL" id="SLWO01000001">
    <property type="protein sequence ID" value="TCO30932.1"/>
    <property type="molecule type" value="Genomic_DNA"/>
</dbReference>
<keyword evidence="4" id="KW-1185">Reference proteome</keyword>
<dbReference type="AlphaFoldDB" id="A0A4R2HMQ0"/>
<reference evidence="2 3" key="3">
    <citation type="submission" date="2019-03" db="EMBL/GenBank/DDBJ databases">
        <title>Genomic Encyclopedia of Type Strains, Phase IV (KMG-IV): sequencing the most valuable type-strain genomes for metagenomic binning, comparative biology and taxonomic classification.</title>
        <authorList>
            <person name="Goeker M."/>
        </authorList>
    </citation>
    <scope>NUCLEOTIDE SEQUENCE [LARGE SCALE GENOMIC DNA]</scope>
    <source>
        <strain evidence="2 3">DSM 103236</strain>
    </source>
</reference>
<dbReference type="GO" id="GO:0003676">
    <property type="term" value="F:nucleic acid binding"/>
    <property type="evidence" value="ECO:0007669"/>
    <property type="project" value="InterPro"/>
</dbReference>
<proteinExistence type="predicted"/>
<evidence type="ECO:0000313" key="4">
    <source>
        <dbReference type="Proteomes" id="UP000622648"/>
    </source>
</evidence>
<dbReference type="OrthoDB" id="9814572at2"/>
<dbReference type="GO" id="GO:0008168">
    <property type="term" value="F:methyltransferase activity"/>
    <property type="evidence" value="ECO:0007669"/>
    <property type="project" value="InterPro"/>
</dbReference>
<gene>
    <name evidence="2" type="ORF">EV200_101373</name>
    <name evidence="1" type="ORF">GCM10011413_06790</name>
</gene>